<keyword evidence="2" id="KW-0732">Signal</keyword>
<dbReference type="RefSeq" id="WP_103045817.1">
    <property type="nucleotide sequence ID" value="NZ_BAABBP010000043.1"/>
</dbReference>
<comment type="caution">
    <text evidence="3">The sequence shown here is derived from an EMBL/GenBank/DDBJ whole genome shotgun (WGS) entry which is preliminary data.</text>
</comment>
<proteinExistence type="predicted"/>
<feature type="region of interest" description="Disordered" evidence="1">
    <location>
        <begin position="62"/>
        <end position="90"/>
    </location>
</feature>
<accession>A0ABP7S0X3</accession>
<protein>
    <recommendedName>
        <fullName evidence="5">DUF4124 domain-containing protein</fullName>
    </recommendedName>
</protein>
<organism evidence="3 4">
    <name type="scientific">Comamonas faecalis</name>
    <dbReference type="NCBI Taxonomy" id="1387849"/>
    <lineage>
        <taxon>Bacteria</taxon>
        <taxon>Pseudomonadati</taxon>
        <taxon>Pseudomonadota</taxon>
        <taxon>Betaproteobacteria</taxon>
        <taxon>Burkholderiales</taxon>
        <taxon>Comamonadaceae</taxon>
        <taxon>Comamonas</taxon>
    </lineage>
</organism>
<keyword evidence="4" id="KW-1185">Reference proteome</keyword>
<evidence type="ECO:0000313" key="4">
    <source>
        <dbReference type="Proteomes" id="UP001501627"/>
    </source>
</evidence>
<feature type="chain" id="PRO_5047519590" description="DUF4124 domain-containing protein" evidence="2">
    <location>
        <begin position="25"/>
        <end position="228"/>
    </location>
</feature>
<evidence type="ECO:0000256" key="1">
    <source>
        <dbReference type="SAM" id="MobiDB-lite"/>
    </source>
</evidence>
<evidence type="ECO:0000256" key="2">
    <source>
        <dbReference type="SAM" id="SignalP"/>
    </source>
</evidence>
<evidence type="ECO:0008006" key="5">
    <source>
        <dbReference type="Google" id="ProtNLM"/>
    </source>
</evidence>
<feature type="compositionally biased region" description="Basic and acidic residues" evidence="1">
    <location>
        <begin position="62"/>
        <end position="72"/>
    </location>
</feature>
<name>A0ABP7S0X3_9BURK</name>
<sequence>MRGGTTGKAGTMALTLALLCPALAWPQPAQRGNEVYTCTDRHGRRITSDRPIAECADREQRVLDHTGTERRRIGPTLTENERAERERQQRERARELARLAEQRHRERVLVARYPDALAHQQERQSALEQVNAVIEVATRRITQLRAERRKLDSELEFYPDGLTQAPDKLRRAYADNDRDTAEQQRFIATQEQEKQRINERFDAELAELRRLWAERSGEPASPTEGSGR</sequence>
<dbReference type="Proteomes" id="UP001501627">
    <property type="component" value="Unassembled WGS sequence"/>
</dbReference>
<reference evidence="4" key="1">
    <citation type="journal article" date="2019" name="Int. J. Syst. Evol. Microbiol.">
        <title>The Global Catalogue of Microorganisms (GCM) 10K type strain sequencing project: providing services to taxonomists for standard genome sequencing and annotation.</title>
        <authorList>
            <consortium name="The Broad Institute Genomics Platform"/>
            <consortium name="The Broad Institute Genome Sequencing Center for Infectious Disease"/>
            <person name="Wu L."/>
            <person name="Ma J."/>
        </authorList>
    </citation>
    <scope>NUCLEOTIDE SEQUENCE [LARGE SCALE GENOMIC DNA]</scope>
    <source>
        <strain evidence="4">JCM 17561</strain>
    </source>
</reference>
<gene>
    <name evidence="3" type="ORF">GCM10022279_31450</name>
</gene>
<feature type="signal peptide" evidence="2">
    <location>
        <begin position="1"/>
        <end position="24"/>
    </location>
</feature>
<evidence type="ECO:0000313" key="3">
    <source>
        <dbReference type="EMBL" id="GAA4005063.1"/>
    </source>
</evidence>
<feature type="compositionally biased region" description="Basic and acidic residues" evidence="1">
    <location>
        <begin position="79"/>
        <end position="90"/>
    </location>
</feature>
<dbReference type="EMBL" id="BAABBP010000043">
    <property type="protein sequence ID" value="GAA4005063.1"/>
    <property type="molecule type" value="Genomic_DNA"/>
</dbReference>